<name>A0A7W6RJN3_9HYPH</name>
<evidence type="ECO:0000313" key="2">
    <source>
        <dbReference type="Proteomes" id="UP000533641"/>
    </source>
</evidence>
<evidence type="ECO:0000313" key="1">
    <source>
        <dbReference type="EMBL" id="MBB4273168.1"/>
    </source>
</evidence>
<comment type="caution">
    <text evidence="1">The sequence shown here is derived from an EMBL/GenBank/DDBJ whole genome shotgun (WGS) entry which is preliminary data.</text>
</comment>
<dbReference type="Proteomes" id="UP000533641">
    <property type="component" value="Unassembled WGS sequence"/>
</dbReference>
<dbReference type="AlphaFoldDB" id="A0A7W6RJN3"/>
<protein>
    <submittedName>
        <fullName evidence="1">Uncharacterized protein</fullName>
    </submittedName>
</protein>
<organism evidence="1 2">
    <name type="scientific">Rhizobium mongolense</name>
    <dbReference type="NCBI Taxonomy" id="57676"/>
    <lineage>
        <taxon>Bacteria</taxon>
        <taxon>Pseudomonadati</taxon>
        <taxon>Pseudomonadota</taxon>
        <taxon>Alphaproteobacteria</taxon>
        <taxon>Hyphomicrobiales</taxon>
        <taxon>Rhizobiaceae</taxon>
        <taxon>Rhizobium/Agrobacterium group</taxon>
        <taxon>Rhizobium</taxon>
    </lineage>
</organism>
<accession>A0A7W6RJN3</accession>
<reference evidence="1 2" key="1">
    <citation type="submission" date="2020-08" db="EMBL/GenBank/DDBJ databases">
        <title>Genomic Encyclopedia of Type Strains, Phase IV (KMG-V): Genome sequencing to study the core and pangenomes of soil and plant-associated prokaryotes.</title>
        <authorList>
            <person name="Whitman W."/>
        </authorList>
    </citation>
    <scope>NUCLEOTIDE SEQUENCE [LARGE SCALE GENOMIC DNA]</scope>
    <source>
        <strain evidence="1 2">SEMIA 402</strain>
    </source>
</reference>
<sequence length="54" mass="5610">MAGAARLAPNEVPLGFRTANSPCHDGFFAVGLRELIFSVFGAGETGIMDAAENL</sequence>
<dbReference type="RefSeq" id="WP_183923305.1">
    <property type="nucleotide sequence ID" value="NZ_JACIGM010000002.1"/>
</dbReference>
<gene>
    <name evidence="1" type="ORF">GGE12_000922</name>
</gene>
<proteinExistence type="predicted"/>
<dbReference type="EMBL" id="JACIGM010000002">
    <property type="protein sequence ID" value="MBB4273168.1"/>
    <property type="molecule type" value="Genomic_DNA"/>
</dbReference>